<dbReference type="SUPFAM" id="SSF51735">
    <property type="entry name" value="NAD(P)-binding Rossmann-fold domains"/>
    <property type="match status" value="1"/>
</dbReference>
<dbReference type="EMBL" id="WWBZ02000062">
    <property type="protein sequence ID" value="KAF4303046.1"/>
    <property type="molecule type" value="Genomic_DNA"/>
</dbReference>
<dbReference type="Proteomes" id="UP000572817">
    <property type="component" value="Unassembled WGS sequence"/>
</dbReference>
<dbReference type="PANTHER" id="PTHR24320:SF283">
    <property type="entry name" value="RETINOL DEHYDROGENASE 11"/>
    <property type="match status" value="1"/>
</dbReference>
<dbReference type="OrthoDB" id="191139at2759"/>
<reference evidence="3" key="1">
    <citation type="submission" date="2020-04" db="EMBL/GenBank/DDBJ databases">
        <title>Genome Assembly and Annotation of Botryosphaeria dothidea sdau 11-99, a Latent Pathogen of Apple Fruit Ring Rot in China.</title>
        <authorList>
            <person name="Yu C."/>
            <person name="Diao Y."/>
            <person name="Lu Q."/>
            <person name="Zhao J."/>
            <person name="Cui S."/>
            <person name="Peng C."/>
            <person name="He B."/>
            <person name="Liu H."/>
        </authorList>
    </citation>
    <scope>NUCLEOTIDE SEQUENCE [LARGE SCALE GENOMIC DNA]</scope>
    <source>
        <strain evidence="3">Sdau11-99</strain>
    </source>
</reference>
<dbReference type="AlphaFoldDB" id="A0A8H4IKZ1"/>
<dbReference type="Gene3D" id="3.40.50.720">
    <property type="entry name" value="NAD(P)-binding Rossmann-like Domain"/>
    <property type="match status" value="1"/>
</dbReference>
<keyword evidence="4" id="KW-1185">Reference proteome</keyword>
<protein>
    <submittedName>
        <fullName evidence="3">Retinol dehydrogenase 14</fullName>
    </submittedName>
</protein>
<dbReference type="InterPro" id="IPR036291">
    <property type="entry name" value="NAD(P)-bd_dom_sf"/>
</dbReference>
<comment type="similarity">
    <text evidence="1">Belongs to the short-chain dehydrogenases/reductases (SDR) family.</text>
</comment>
<proteinExistence type="inferred from homology"/>
<gene>
    <name evidence="3" type="ORF">GTA08_BOTSDO09508</name>
</gene>
<keyword evidence="2" id="KW-0560">Oxidoreductase</keyword>
<dbReference type="GO" id="GO:0016491">
    <property type="term" value="F:oxidoreductase activity"/>
    <property type="evidence" value="ECO:0007669"/>
    <property type="project" value="UniProtKB-KW"/>
</dbReference>
<evidence type="ECO:0000313" key="4">
    <source>
        <dbReference type="Proteomes" id="UP000572817"/>
    </source>
</evidence>
<sequence length="332" mass="35847">MAPPYGFHTTATEVAADLSSNIRGKTILTTGVTPNSLGSQFVETIASHSPALLILASRSQDTIDATAAAIRKKNPDVPLRSLIIDLGSLASVRKAAAQVVSMQQDEGLRIDVLMLNAGVMACPYGTTADGFERQFGTNHLGHFVFANAVIPGMLGAGRTPRVVAVSSEGHQLGPVRFADPGFGGGVAYHRWRAYGQAKTANNLYALSLAEKLGGRGLLAFSLHPGGINTNLGRHIDIEGEDWTELMKAFLDLGNPQGFKEYWEENPFKTLDEGTSTHVVAAFADGLEKDNGKFLRNAQIASFDMVSPWARDSYDAERLWKMSEEMVGDKYDF</sequence>
<evidence type="ECO:0000256" key="1">
    <source>
        <dbReference type="ARBA" id="ARBA00006484"/>
    </source>
</evidence>
<comment type="caution">
    <text evidence="3">The sequence shown here is derived from an EMBL/GenBank/DDBJ whole genome shotgun (WGS) entry which is preliminary data.</text>
</comment>
<dbReference type="Pfam" id="PF00106">
    <property type="entry name" value="adh_short"/>
    <property type="match status" value="1"/>
</dbReference>
<accession>A0A8H4IKZ1</accession>
<dbReference type="InterPro" id="IPR002347">
    <property type="entry name" value="SDR_fam"/>
</dbReference>
<organism evidence="3 4">
    <name type="scientific">Botryosphaeria dothidea</name>
    <dbReference type="NCBI Taxonomy" id="55169"/>
    <lineage>
        <taxon>Eukaryota</taxon>
        <taxon>Fungi</taxon>
        <taxon>Dikarya</taxon>
        <taxon>Ascomycota</taxon>
        <taxon>Pezizomycotina</taxon>
        <taxon>Dothideomycetes</taxon>
        <taxon>Dothideomycetes incertae sedis</taxon>
        <taxon>Botryosphaeriales</taxon>
        <taxon>Botryosphaeriaceae</taxon>
        <taxon>Botryosphaeria</taxon>
    </lineage>
</organism>
<evidence type="ECO:0000256" key="2">
    <source>
        <dbReference type="ARBA" id="ARBA00023002"/>
    </source>
</evidence>
<name>A0A8H4IKZ1_9PEZI</name>
<evidence type="ECO:0000313" key="3">
    <source>
        <dbReference type="EMBL" id="KAF4303046.1"/>
    </source>
</evidence>
<dbReference type="PANTHER" id="PTHR24320">
    <property type="entry name" value="RETINOL DEHYDROGENASE"/>
    <property type="match status" value="1"/>
</dbReference>